<gene>
    <name evidence="1" type="ORF">DGYR_LOCUS7961</name>
</gene>
<keyword evidence="2" id="KW-1185">Reference proteome</keyword>
<protein>
    <submittedName>
        <fullName evidence="1">DgyrCDS8365</fullName>
    </submittedName>
</protein>
<organism evidence="1 2">
    <name type="scientific">Dimorphilus gyrociliatus</name>
    <dbReference type="NCBI Taxonomy" id="2664684"/>
    <lineage>
        <taxon>Eukaryota</taxon>
        <taxon>Metazoa</taxon>
        <taxon>Spiralia</taxon>
        <taxon>Lophotrochozoa</taxon>
        <taxon>Annelida</taxon>
        <taxon>Polychaeta</taxon>
        <taxon>Polychaeta incertae sedis</taxon>
        <taxon>Dinophilidae</taxon>
        <taxon>Dimorphilus</taxon>
    </lineage>
</organism>
<reference evidence="1 2" key="1">
    <citation type="submission" date="2020-08" db="EMBL/GenBank/DDBJ databases">
        <authorList>
            <person name="Hejnol A."/>
        </authorList>
    </citation>
    <scope>NUCLEOTIDE SEQUENCE [LARGE SCALE GENOMIC DNA]</scope>
</reference>
<accession>A0A7I8VU53</accession>
<dbReference type="EMBL" id="CAJFCJ010000011">
    <property type="protein sequence ID" value="CAD5119771.1"/>
    <property type="molecule type" value="Genomic_DNA"/>
</dbReference>
<dbReference type="AlphaFoldDB" id="A0A7I8VU53"/>
<proteinExistence type="predicted"/>
<name>A0A7I8VU53_9ANNE</name>
<comment type="caution">
    <text evidence="1">The sequence shown here is derived from an EMBL/GenBank/DDBJ whole genome shotgun (WGS) entry which is preliminary data.</text>
</comment>
<evidence type="ECO:0000313" key="2">
    <source>
        <dbReference type="Proteomes" id="UP000549394"/>
    </source>
</evidence>
<dbReference type="Proteomes" id="UP000549394">
    <property type="component" value="Unassembled WGS sequence"/>
</dbReference>
<evidence type="ECO:0000313" key="1">
    <source>
        <dbReference type="EMBL" id="CAD5119771.1"/>
    </source>
</evidence>
<sequence length="611" mass="72079">MHSPLSLFELSASRYLKSTQSIPLSIAIRPKIGLFHLFSGDKVKERKFFAELIKRSTASQLALDGPFKWRGRNFSQDHIGFFRHGKCLKCFRIKVCWPIVRRLIDKDWIHLLREFQYLITDQDLMVPSLLYALVCKKYSTFFCIYRGVGISIRSEKNTLNKVISSVMRLKRRDKFTLLTNLFELYKEMVQRGDEFSCSNVLKACSVREVPLSDILQLPFLRHYLERFPEKMALIAIENGNFEFFFHIISNRPEVEVLLTQSRILKYFIASSEDIIEYIYETNPSILSTLENYIRDRLAIPSKSYRSLLEKDLRNIYRLEIFANYFSRTDTLYKLASMWFLNMKRQLKTLRTFFLFPTLFTILKSLDKFRLPVKPIGDKICLWFFKKLESNESTREIVYIINQVLPMLIEFGYSYKGFLPQNFENCTFPDTMAVFYYLSDCTVRFSPSFLNHINLSGQPRSLITLSVAAIRGINRGRWRDYVKGLTESQVLRDQILMEDLPGIISPTRRIDLKEFEEIHMENITICQNVLGEAVLGDEHKHCINEEMCGRDYEFLVEYINEDRDYYEEYPFFDQSNSSDSESSDSELDNRINSLLNFYLSQDEFCRTENILT</sequence>